<dbReference type="Gene3D" id="3.30.420.10">
    <property type="entry name" value="Ribonuclease H-like superfamily/Ribonuclease H"/>
    <property type="match status" value="1"/>
</dbReference>
<accession>A0A8H4N2E7</accession>
<dbReference type="EMBL" id="WWBZ02000022">
    <property type="protein sequence ID" value="KAF4308409.1"/>
    <property type="molecule type" value="Genomic_DNA"/>
</dbReference>
<gene>
    <name evidence="1" type="ORF">GTA08_BOTSDO04796</name>
</gene>
<evidence type="ECO:0000313" key="1">
    <source>
        <dbReference type="EMBL" id="KAF4308409.1"/>
    </source>
</evidence>
<proteinExistence type="predicted"/>
<organism evidence="1 2">
    <name type="scientific">Botryosphaeria dothidea</name>
    <dbReference type="NCBI Taxonomy" id="55169"/>
    <lineage>
        <taxon>Eukaryota</taxon>
        <taxon>Fungi</taxon>
        <taxon>Dikarya</taxon>
        <taxon>Ascomycota</taxon>
        <taxon>Pezizomycotina</taxon>
        <taxon>Dothideomycetes</taxon>
        <taxon>Dothideomycetes incertae sedis</taxon>
        <taxon>Botryosphaeriales</taxon>
        <taxon>Botryosphaeriaceae</taxon>
        <taxon>Botryosphaeria</taxon>
    </lineage>
</organism>
<evidence type="ECO:0008006" key="3">
    <source>
        <dbReference type="Google" id="ProtNLM"/>
    </source>
</evidence>
<keyword evidence="2" id="KW-1185">Reference proteome</keyword>
<evidence type="ECO:0000313" key="2">
    <source>
        <dbReference type="Proteomes" id="UP000572817"/>
    </source>
</evidence>
<name>A0A8H4N2E7_9PEZI</name>
<dbReference type="AlphaFoldDB" id="A0A8H4N2E7"/>
<dbReference type="InterPro" id="IPR012337">
    <property type="entry name" value="RNaseH-like_sf"/>
</dbReference>
<dbReference type="SUPFAM" id="SSF53098">
    <property type="entry name" value="Ribonuclease H-like"/>
    <property type="match status" value="1"/>
</dbReference>
<reference evidence="1" key="1">
    <citation type="submission" date="2020-04" db="EMBL/GenBank/DDBJ databases">
        <title>Genome Assembly and Annotation of Botryosphaeria dothidea sdau 11-99, a Latent Pathogen of Apple Fruit Ring Rot in China.</title>
        <authorList>
            <person name="Yu C."/>
            <person name="Diao Y."/>
            <person name="Lu Q."/>
            <person name="Zhao J."/>
            <person name="Cui S."/>
            <person name="Peng C."/>
            <person name="He B."/>
            <person name="Liu H."/>
        </authorList>
    </citation>
    <scope>NUCLEOTIDE SEQUENCE [LARGE SCALE GENOMIC DNA]</scope>
    <source>
        <strain evidence="1">Sdau11-99</strain>
    </source>
</reference>
<dbReference type="InterPro" id="IPR036397">
    <property type="entry name" value="RNaseH_sf"/>
</dbReference>
<protein>
    <recommendedName>
        <fullName evidence="3">RNase H type-1 domain-containing protein</fullName>
    </recommendedName>
</protein>
<dbReference type="GO" id="GO:0003676">
    <property type="term" value="F:nucleic acid binding"/>
    <property type="evidence" value="ECO:0007669"/>
    <property type="project" value="InterPro"/>
</dbReference>
<dbReference type="OrthoDB" id="421040at2759"/>
<comment type="caution">
    <text evidence="1">The sequence shown here is derived from an EMBL/GenBank/DDBJ whole genome shotgun (WGS) entry which is preliminary data.</text>
</comment>
<sequence length="286" mass="32036">MTTQSFSNHSFGPARATKRGLAGRKLALRKEWLSQEAAYMYQHEKEGFGPRHYERADMADLGFDVVKHNPDDALKAAMEVFKEPGGDNTLTLFADASLTKELQPLAGVGVVRVDQREDSDGVSLGKDGKRKAYKLRAVASQKLTDASRGDNCPSPAPRFTSTEGELWSYLLALHYAVAHCSSRTAVMATGQVVSTVSHVRLFGDSFDGLREMRFYKEGGSEWVSYRHRYLLSEILWCAQELKRLSVYVKALWVPSHRGVPGNEAADHIAFREAHSIYWSDQDLNMF</sequence>
<dbReference type="Proteomes" id="UP000572817">
    <property type="component" value="Unassembled WGS sequence"/>
</dbReference>